<keyword evidence="11" id="KW-0378">Hydrolase</keyword>
<dbReference type="RefSeq" id="WP_089375478.1">
    <property type="nucleotide sequence ID" value="NZ_FZOA01000005.1"/>
</dbReference>
<keyword evidence="4" id="KW-0547">Nucleotide-binding</keyword>
<dbReference type="SUPFAM" id="SSF90123">
    <property type="entry name" value="ABC transporter transmembrane region"/>
    <property type="match status" value="1"/>
</dbReference>
<dbReference type="InterPro" id="IPR039421">
    <property type="entry name" value="Type_1_exporter"/>
</dbReference>
<evidence type="ECO:0000256" key="6">
    <source>
        <dbReference type="ARBA" id="ARBA00022989"/>
    </source>
</evidence>
<organism evidence="11 12">
    <name type="scientific">Methylobacillus rhizosphaerae</name>
    <dbReference type="NCBI Taxonomy" id="551994"/>
    <lineage>
        <taxon>Bacteria</taxon>
        <taxon>Pseudomonadati</taxon>
        <taxon>Pseudomonadota</taxon>
        <taxon>Betaproteobacteria</taxon>
        <taxon>Nitrosomonadales</taxon>
        <taxon>Methylophilaceae</taxon>
        <taxon>Methylobacillus</taxon>
    </lineage>
</organism>
<feature type="transmembrane region" description="Helical" evidence="8">
    <location>
        <begin position="54"/>
        <end position="74"/>
    </location>
</feature>
<evidence type="ECO:0000256" key="7">
    <source>
        <dbReference type="ARBA" id="ARBA00023136"/>
    </source>
</evidence>
<dbReference type="InterPro" id="IPR017871">
    <property type="entry name" value="ABC_transporter-like_CS"/>
</dbReference>
<evidence type="ECO:0000256" key="2">
    <source>
        <dbReference type="ARBA" id="ARBA00022475"/>
    </source>
</evidence>
<dbReference type="GO" id="GO:0008233">
    <property type="term" value="F:peptidase activity"/>
    <property type="evidence" value="ECO:0007669"/>
    <property type="project" value="UniProtKB-KW"/>
</dbReference>
<feature type="domain" description="ABC transporter" evidence="9">
    <location>
        <begin position="334"/>
        <end position="568"/>
    </location>
</feature>
<accession>A0A238ZN66</accession>
<dbReference type="InterPro" id="IPR003439">
    <property type="entry name" value="ABC_transporter-like_ATP-bd"/>
</dbReference>
<gene>
    <name evidence="11" type="ORF">SAMN05192560_1368</name>
</gene>
<dbReference type="SUPFAM" id="SSF52540">
    <property type="entry name" value="P-loop containing nucleoside triphosphate hydrolases"/>
    <property type="match status" value="1"/>
</dbReference>
<dbReference type="InterPro" id="IPR027417">
    <property type="entry name" value="P-loop_NTPase"/>
</dbReference>
<dbReference type="PROSITE" id="PS00211">
    <property type="entry name" value="ABC_TRANSPORTER_1"/>
    <property type="match status" value="1"/>
</dbReference>
<dbReference type="InterPro" id="IPR036640">
    <property type="entry name" value="ABC1_TM_sf"/>
</dbReference>
<keyword evidence="3 8" id="KW-0812">Transmembrane</keyword>
<dbReference type="GO" id="GO:0006508">
    <property type="term" value="P:proteolysis"/>
    <property type="evidence" value="ECO:0007669"/>
    <property type="project" value="UniProtKB-KW"/>
</dbReference>
<evidence type="ECO:0000259" key="10">
    <source>
        <dbReference type="PROSITE" id="PS50929"/>
    </source>
</evidence>
<dbReference type="InterPro" id="IPR010128">
    <property type="entry name" value="ATPase_T1SS_PrtD-like"/>
</dbReference>
<dbReference type="GO" id="GO:0016887">
    <property type="term" value="F:ATP hydrolysis activity"/>
    <property type="evidence" value="ECO:0007669"/>
    <property type="project" value="InterPro"/>
</dbReference>
<dbReference type="Gene3D" id="3.40.50.300">
    <property type="entry name" value="P-loop containing nucleotide triphosphate hydrolases"/>
    <property type="match status" value="1"/>
</dbReference>
<dbReference type="Pfam" id="PF00005">
    <property type="entry name" value="ABC_tran"/>
    <property type="match status" value="1"/>
</dbReference>
<dbReference type="PROSITE" id="PS50929">
    <property type="entry name" value="ABC_TM1F"/>
    <property type="match status" value="1"/>
</dbReference>
<feature type="domain" description="ABC transmembrane type-1" evidence="10">
    <location>
        <begin position="22"/>
        <end position="297"/>
    </location>
</feature>
<evidence type="ECO:0000256" key="8">
    <source>
        <dbReference type="SAM" id="Phobius"/>
    </source>
</evidence>
<keyword evidence="5 11" id="KW-0067">ATP-binding</keyword>
<feature type="transmembrane region" description="Helical" evidence="8">
    <location>
        <begin position="20"/>
        <end position="42"/>
    </location>
</feature>
<dbReference type="PANTHER" id="PTHR43394:SF1">
    <property type="entry name" value="ATP-BINDING CASSETTE SUB-FAMILY B MEMBER 10, MITOCHONDRIAL"/>
    <property type="match status" value="1"/>
</dbReference>
<proteinExistence type="predicted"/>
<evidence type="ECO:0000256" key="4">
    <source>
        <dbReference type="ARBA" id="ARBA00022741"/>
    </source>
</evidence>
<dbReference type="GO" id="GO:0030253">
    <property type="term" value="P:protein secretion by the type I secretion system"/>
    <property type="evidence" value="ECO:0007669"/>
    <property type="project" value="InterPro"/>
</dbReference>
<dbReference type="EMBL" id="FZOA01000005">
    <property type="protein sequence ID" value="SNR84491.1"/>
    <property type="molecule type" value="Genomic_DNA"/>
</dbReference>
<dbReference type="GO" id="GO:0015421">
    <property type="term" value="F:ABC-type oligopeptide transporter activity"/>
    <property type="evidence" value="ECO:0007669"/>
    <property type="project" value="TreeGrafter"/>
</dbReference>
<reference evidence="12" key="1">
    <citation type="submission" date="2017-06" db="EMBL/GenBank/DDBJ databases">
        <authorList>
            <person name="Varghese N."/>
            <person name="Submissions S."/>
        </authorList>
    </citation>
    <scope>NUCLEOTIDE SEQUENCE [LARGE SCALE GENOMIC DNA]</scope>
    <source>
        <strain evidence="12">Ca-68</strain>
    </source>
</reference>
<dbReference type="GO" id="GO:0030256">
    <property type="term" value="C:type I protein secretion system complex"/>
    <property type="evidence" value="ECO:0007669"/>
    <property type="project" value="InterPro"/>
</dbReference>
<dbReference type="SMART" id="SM00382">
    <property type="entry name" value="AAA"/>
    <property type="match status" value="1"/>
</dbReference>
<evidence type="ECO:0000256" key="5">
    <source>
        <dbReference type="ARBA" id="ARBA00022840"/>
    </source>
</evidence>
<dbReference type="PANTHER" id="PTHR43394">
    <property type="entry name" value="ATP-DEPENDENT PERMEASE MDL1, MITOCHONDRIAL"/>
    <property type="match status" value="1"/>
</dbReference>
<dbReference type="Pfam" id="PF00664">
    <property type="entry name" value="ABC_membrane"/>
    <property type="match status" value="1"/>
</dbReference>
<evidence type="ECO:0000259" key="9">
    <source>
        <dbReference type="PROSITE" id="PS50893"/>
    </source>
</evidence>
<keyword evidence="12" id="KW-1185">Reference proteome</keyword>
<protein>
    <submittedName>
        <fullName evidence="11">ATP-binding cassette, subfamily C, exporter for protease/lipase</fullName>
    </submittedName>
</protein>
<name>A0A238ZN66_9PROT</name>
<evidence type="ECO:0000256" key="3">
    <source>
        <dbReference type="ARBA" id="ARBA00022692"/>
    </source>
</evidence>
<keyword evidence="11" id="KW-0645">Protease</keyword>
<dbReference type="NCBIfam" id="TIGR01842">
    <property type="entry name" value="type_I_sec_PrtD"/>
    <property type="match status" value="1"/>
</dbReference>
<evidence type="ECO:0000313" key="12">
    <source>
        <dbReference type="Proteomes" id="UP000198305"/>
    </source>
</evidence>
<dbReference type="GO" id="GO:0005886">
    <property type="term" value="C:plasma membrane"/>
    <property type="evidence" value="ECO:0007669"/>
    <property type="project" value="UniProtKB-SubCell"/>
</dbReference>
<dbReference type="Proteomes" id="UP000198305">
    <property type="component" value="Unassembled WGS sequence"/>
</dbReference>
<keyword evidence="7 8" id="KW-0472">Membrane</keyword>
<dbReference type="InterPro" id="IPR003593">
    <property type="entry name" value="AAA+_ATPase"/>
</dbReference>
<dbReference type="PROSITE" id="PS50893">
    <property type="entry name" value="ABC_TRANSPORTER_2"/>
    <property type="match status" value="1"/>
</dbReference>
<sequence length="571" mass="62296">MKSVLPSSLRGYLALFKPEVRAIAVFSMVTNVLMLAPTLYLLQLYDRVMLSRSEMTLLAVTLITVFLFMVMAFADWVRSLVAIRAGVRFDRQLTSRLFALGLTKTGPAFEGAQQAMQDLTFIRQFVTSNGLFAFFDLPWTLLYIAVLFILSPVLGMLAVVLCVVQFGLALWSQRSSTPVIKQVAEARQHGMQFLNSKLRNIETLHVLGMLPQLRQRWLAVQSRWHALEAVAGQVQSRHQQINKFARYTMQSGMLGVAALLAIKGDISIGAMIASNVLIARALQPFDVIVSTWKQFVQARESAGNIDQMLAAAQESEPVAAADQFKGVVPASVTLTLDQVKVSGNKGQALLQPLSLKIFPGEILGVLGASGSGKTTLVRCLVNVCDGRQGDILVNEVPLEQIPAETYATSVGYLPQEVALLEGSIAENIARFTQPIPEKVIQAAQAAGIHEAILRLPRGYDTRITPEAPVLSGGQRQLVGLARAIYQQPGLIVLDEPNSHLDDQGEASLITALLLLKNLGKTIVIVSHRTHILKITDKLLVLDQGAVACHGFRDQVLATLKRTRQAQASKVA</sequence>
<dbReference type="InterPro" id="IPR011527">
    <property type="entry name" value="ABC1_TM_dom"/>
</dbReference>
<dbReference type="GO" id="GO:0005524">
    <property type="term" value="F:ATP binding"/>
    <property type="evidence" value="ECO:0007669"/>
    <property type="project" value="UniProtKB-KW"/>
</dbReference>
<keyword evidence="2" id="KW-1003">Cell membrane</keyword>
<evidence type="ECO:0000313" key="11">
    <source>
        <dbReference type="EMBL" id="SNR84491.1"/>
    </source>
</evidence>
<keyword evidence="6 8" id="KW-1133">Transmembrane helix</keyword>
<feature type="transmembrane region" description="Helical" evidence="8">
    <location>
        <begin position="141"/>
        <end position="171"/>
    </location>
</feature>
<dbReference type="OrthoDB" id="8554730at2"/>
<comment type="subcellular location">
    <subcellularLocation>
        <location evidence="1">Cell membrane</location>
        <topology evidence="1">Multi-pass membrane protein</topology>
    </subcellularLocation>
</comment>
<dbReference type="AlphaFoldDB" id="A0A238ZN66"/>
<evidence type="ECO:0000256" key="1">
    <source>
        <dbReference type="ARBA" id="ARBA00004651"/>
    </source>
</evidence>
<dbReference type="Gene3D" id="1.20.1560.10">
    <property type="entry name" value="ABC transporter type 1, transmembrane domain"/>
    <property type="match status" value="1"/>
</dbReference>